<sequence length="364" mass="40585">MEKSDQDWTEGTTNYDGSIAKRRSKRAVTKKHSISQYAVHATGSSSTPRNRATGASRKRSSSKKHSFSRVTPTKAASSKAVTFSKHHVSALDDPCSLPTSKGSTSASSTLGLRNMSVKICEKVQSRGKVTCNELADELLQIVQTEQGSQGDDRVCDDKNLRRRLYDALNVLEAVDVIEKENKDITWKGMPDGHDDSELQRLVAEHDKSINGIHQKEDELREKLVQYIANRNLVRSNKQRAALGLSAKKVAFPFVVLNAHPYAEVQCDASCDLTDLMIDVNAPFALHDDNSVLRHMGFDQTTTFDLEELIPNDMLDFSMKQGLLRGIVQQEAASRKRCCKIALPTESWAQPRPNKRFKAAQQGHY</sequence>
<evidence type="ECO:0000256" key="8">
    <source>
        <dbReference type="SAM" id="MobiDB-lite"/>
    </source>
</evidence>
<dbReference type="GO" id="GO:0005634">
    <property type="term" value="C:nucleus"/>
    <property type="evidence" value="ECO:0007669"/>
    <property type="project" value="UniProtKB-SubCell"/>
</dbReference>
<name>A0A9N8HU05_9STRA</name>
<comment type="subcellular location">
    <subcellularLocation>
        <location evidence="1 7">Nucleus</location>
    </subcellularLocation>
</comment>
<keyword evidence="5 7" id="KW-0804">Transcription</keyword>
<feature type="region of interest" description="Disordered" evidence="8">
    <location>
        <begin position="1"/>
        <end position="81"/>
    </location>
</feature>
<accession>A0A9N8HU05</accession>
<dbReference type="AlphaFoldDB" id="A0A9N8HU05"/>
<dbReference type="Proteomes" id="UP001153069">
    <property type="component" value="Unassembled WGS sequence"/>
</dbReference>
<dbReference type="GO" id="GO:0000977">
    <property type="term" value="F:RNA polymerase II transcription regulatory region sequence-specific DNA binding"/>
    <property type="evidence" value="ECO:0007669"/>
    <property type="project" value="TreeGrafter"/>
</dbReference>
<evidence type="ECO:0000313" key="12">
    <source>
        <dbReference type="Proteomes" id="UP001153069"/>
    </source>
</evidence>
<feature type="compositionally biased region" description="Basic residues" evidence="8">
    <location>
        <begin position="56"/>
        <end position="67"/>
    </location>
</feature>
<dbReference type="EMBL" id="CAICTM010001735">
    <property type="protein sequence ID" value="CAB9525851.1"/>
    <property type="molecule type" value="Genomic_DNA"/>
</dbReference>
<evidence type="ECO:0000256" key="6">
    <source>
        <dbReference type="ARBA" id="ARBA00023242"/>
    </source>
</evidence>
<dbReference type="InterPro" id="IPR014889">
    <property type="entry name" value="Transc_factor_DP_C"/>
</dbReference>
<dbReference type="InterPro" id="IPR038168">
    <property type="entry name" value="TF_DP_C_sf"/>
</dbReference>
<keyword evidence="12" id="KW-1185">Reference proteome</keyword>
<evidence type="ECO:0000256" key="5">
    <source>
        <dbReference type="ARBA" id="ARBA00023163"/>
    </source>
</evidence>
<evidence type="ECO:0000313" key="11">
    <source>
        <dbReference type="EMBL" id="CAB9525851.1"/>
    </source>
</evidence>
<gene>
    <name evidence="11" type="ORF">SEMRO_1737_G294460.1</name>
</gene>
<proteinExistence type="inferred from homology"/>
<dbReference type="PANTHER" id="PTHR12548:SF9">
    <property type="entry name" value="TRANSCRIPTION FACTOR DP"/>
    <property type="match status" value="1"/>
</dbReference>
<protein>
    <submittedName>
        <fullName evidence="11">Transcription factor Dp-1</fullName>
    </submittedName>
</protein>
<evidence type="ECO:0000259" key="10">
    <source>
        <dbReference type="SMART" id="SM01372"/>
    </source>
</evidence>
<comment type="similarity">
    <text evidence="2 7">Belongs to the E2F/DP family.</text>
</comment>
<feature type="compositionally biased region" description="Polar residues" evidence="8">
    <location>
        <begin position="70"/>
        <end position="81"/>
    </location>
</feature>
<dbReference type="FunFam" id="1.10.10.10:FF:000360">
    <property type="entry name" value="Transcription factor Dp-1, a"/>
    <property type="match status" value="1"/>
</dbReference>
<dbReference type="PANTHER" id="PTHR12548">
    <property type="entry name" value="TRANSCRIPTION FACTOR DP"/>
    <property type="match status" value="1"/>
</dbReference>
<dbReference type="SMART" id="SM01138">
    <property type="entry name" value="DP"/>
    <property type="match status" value="1"/>
</dbReference>
<dbReference type="SUPFAM" id="SSF46785">
    <property type="entry name" value="Winged helix' DNA-binding domain"/>
    <property type="match status" value="1"/>
</dbReference>
<dbReference type="SMART" id="SM01372">
    <property type="entry name" value="E2F_TDP"/>
    <property type="match status" value="1"/>
</dbReference>
<evidence type="ECO:0000256" key="3">
    <source>
        <dbReference type="ARBA" id="ARBA00023015"/>
    </source>
</evidence>
<dbReference type="Gene3D" id="1.20.140.80">
    <property type="entry name" value="Transcription factor DP"/>
    <property type="match status" value="1"/>
</dbReference>
<comment type="caution">
    <text evidence="11">The sequence shown here is derived from an EMBL/GenBank/DDBJ whole genome shotgun (WGS) entry which is preliminary data.</text>
</comment>
<dbReference type="OrthoDB" id="552115at2759"/>
<evidence type="ECO:0000259" key="9">
    <source>
        <dbReference type="SMART" id="SM01138"/>
    </source>
</evidence>
<dbReference type="GO" id="GO:0051726">
    <property type="term" value="P:regulation of cell cycle"/>
    <property type="evidence" value="ECO:0007669"/>
    <property type="project" value="InterPro"/>
</dbReference>
<feature type="domain" description="Transcription factor DP C-terminal" evidence="9">
    <location>
        <begin position="196"/>
        <end position="329"/>
    </location>
</feature>
<dbReference type="Pfam" id="PF08781">
    <property type="entry name" value="DP"/>
    <property type="match status" value="1"/>
</dbReference>
<keyword evidence="3 7" id="KW-0805">Transcription regulation</keyword>
<feature type="domain" description="E2F/DP family winged-helix DNA-binding" evidence="10">
    <location>
        <begin position="107"/>
        <end position="188"/>
    </location>
</feature>
<feature type="compositionally biased region" description="Basic residues" evidence="8">
    <location>
        <begin position="20"/>
        <end position="33"/>
    </location>
</feature>
<dbReference type="InterPro" id="IPR003316">
    <property type="entry name" value="E2F_WHTH_DNA-bd_dom"/>
</dbReference>
<dbReference type="InterPro" id="IPR036388">
    <property type="entry name" value="WH-like_DNA-bd_sf"/>
</dbReference>
<dbReference type="InterPro" id="IPR036390">
    <property type="entry name" value="WH_DNA-bd_sf"/>
</dbReference>
<keyword evidence="6 7" id="KW-0539">Nucleus</keyword>
<dbReference type="SUPFAM" id="SSF144074">
    <property type="entry name" value="E2F-DP heterodimerization region"/>
    <property type="match status" value="1"/>
</dbReference>
<evidence type="ECO:0000256" key="2">
    <source>
        <dbReference type="ARBA" id="ARBA00010940"/>
    </source>
</evidence>
<dbReference type="GO" id="GO:0005667">
    <property type="term" value="C:transcription regulator complex"/>
    <property type="evidence" value="ECO:0007669"/>
    <property type="project" value="InterPro"/>
</dbReference>
<dbReference type="GO" id="GO:0000981">
    <property type="term" value="F:DNA-binding transcription factor activity, RNA polymerase II-specific"/>
    <property type="evidence" value="ECO:0007669"/>
    <property type="project" value="TreeGrafter"/>
</dbReference>
<dbReference type="Pfam" id="PF02319">
    <property type="entry name" value="WHD_E2F_TDP"/>
    <property type="match status" value="1"/>
</dbReference>
<evidence type="ECO:0000256" key="4">
    <source>
        <dbReference type="ARBA" id="ARBA00023125"/>
    </source>
</evidence>
<organism evidence="11 12">
    <name type="scientific">Seminavis robusta</name>
    <dbReference type="NCBI Taxonomy" id="568900"/>
    <lineage>
        <taxon>Eukaryota</taxon>
        <taxon>Sar</taxon>
        <taxon>Stramenopiles</taxon>
        <taxon>Ochrophyta</taxon>
        <taxon>Bacillariophyta</taxon>
        <taxon>Bacillariophyceae</taxon>
        <taxon>Bacillariophycidae</taxon>
        <taxon>Naviculales</taxon>
        <taxon>Naviculaceae</taxon>
        <taxon>Seminavis</taxon>
    </lineage>
</organism>
<evidence type="ECO:0000256" key="7">
    <source>
        <dbReference type="RuleBase" id="RU003796"/>
    </source>
</evidence>
<evidence type="ECO:0000256" key="1">
    <source>
        <dbReference type="ARBA" id="ARBA00004123"/>
    </source>
</evidence>
<dbReference type="Gene3D" id="1.10.10.10">
    <property type="entry name" value="Winged helix-like DNA-binding domain superfamily/Winged helix DNA-binding domain"/>
    <property type="match status" value="1"/>
</dbReference>
<dbReference type="InterPro" id="IPR037241">
    <property type="entry name" value="E2F-DP_heterodim"/>
</dbReference>
<dbReference type="InterPro" id="IPR015648">
    <property type="entry name" value="Transcrpt_fac_DP"/>
</dbReference>
<reference evidence="11" key="1">
    <citation type="submission" date="2020-06" db="EMBL/GenBank/DDBJ databases">
        <authorList>
            <consortium name="Plant Systems Biology data submission"/>
        </authorList>
    </citation>
    <scope>NUCLEOTIDE SEQUENCE</scope>
    <source>
        <strain evidence="11">D6</strain>
    </source>
</reference>
<keyword evidence="4 7" id="KW-0238">DNA-binding</keyword>